<dbReference type="Pfam" id="PF01345">
    <property type="entry name" value="DUF11"/>
    <property type="match status" value="4"/>
</dbReference>
<name>A0AA40ITW6_CLONO</name>
<dbReference type="AlphaFoldDB" id="A0AA40ITW6"/>
<dbReference type="Proteomes" id="UP000027770">
    <property type="component" value="Unassembled WGS sequence"/>
</dbReference>
<keyword evidence="3" id="KW-1185">Reference proteome</keyword>
<feature type="non-terminal residue" evidence="2">
    <location>
        <position position="871"/>
    </location>
</feature>
<dbReference type="InterPro" id="IPR047589">
    <property type="entry name" value="DUF11_rpt"/>
</dbReference>
<feature type="domain" description="DUF11" evidence="1">
    <location>
        <begin position="787"/>
        <end position="867"/>
    </location>
</feature>
<dbReference type="RefSeq" id="WP_039219639.1">
    <property type="nucleotide sequence ID" value="NZ_JENW01000082.1"/>
</dbReference>
<evidence type="ECO:0000259" key="1">
    <source>
        <dbReference type="Pfam" id="PF01345"/>
    </source>
</evidence>
<evidence type="ECO:0000313" key="2">
    <source>
        <dbReference type="EMBL" id="KEI15858.1"/>
    </source>
</evidence>
<accession>A0AA40ITW6</accession>
<dbReference type="NCBIfam" id="TIGR01451">
    <property type="entry name" value="B_ant_repeat"/>
    <property type="match status" value="4"/>
</dbReference>
<dbReference type="PANTHER" id="PTHR34819:SF3">
    <property type="entry name" value="CELL SURFACE PROTEIN"/>
    <property type="match status" value="1"/>
</dbReference>
<organism evidence="2 3">
    <name type="scientific">Clostridium novyi B str. ATCC 27606</name>
    <dbReference type="NCBI Taxonomy" id="1443123"/>
    <lineage>
        <taxon>Bacteria</taxon>
        <taxon>Bacillati</taxon>
        <taxon>Bacillota</taxon>
        <taxon>Clostridia</taxon>
        <taxon>Eubacteriales</taxon>
        <taxon>Clostridiaceae</taxon>
        <taxon>Clostridium</taxon>
    </lineage>
</organism>
<dbReference type="EMBL" id="JENW01000082">
    <property type="protein sequence ID" value="KEI15858.1"/>
    <property type="molecule type" value="Genomic_DNA"/>
</dbReference>
<feature type="domain" description="DUF11" evidence="1">
    <location>
        <begin position="508"/>
        <end position="621"/>
    </location>
</feature>
<dbReference type="InterPro" id="IPR051172">
    <property type="entry name" value="Chlamydia_OmcB"/>
</dbReference>
<proteinExistence type="predicted"/>
<feature type="domain" description="DUF11" evidence="1">
    <location>
        <begin position="357"/>
        <end position="465"/>
    </location>
</feature>
<protein>
    <recommendedName>
        <fullName evidence="1">DUF11 domain-containing protein</fullName>
    </recommendedName>
</protein>
<dbReference type="NCBIfam" id="TIGR04226">
    <property type="entry name" value="RrgB_K2N_iso_D2"/>
    <property type="match status" value="3"/>
</dbReference>
<reference evidence="2 3" key="1">
    <citation type="submission" date="2014-02" db="EMBL/GenBank/DDBJ databases">
        <title>Plasmidome dynamics in the species complex Clostridium novyi sensu lato converts strains of independent lineages into distinctly different pathogens.</title>
        <authorList>
            <person name="Skarin H."/>
            <person name="Segerman B."/>
        </authorList>
    </citation>
    <scope>NUCLEOTIDE SEQUENCE [LARGE SCALE GENOMIC DNA]</scope>
    <source>
        <strain evidence="2 3">ATCC 27606</strain>
    </source>
</reference>
<dbReference type="InterPro" id="IPR001434">
    <property type="entry name" value="OmcB-like_DUF11"/>
</dbReference>
<dbReference type="PANTHER" id="PTHR34819">
    <property type="entry name" value="LARGE CYSTEINE-RICH PERIPLASMIC PROTEIN OMCB"/>
    <property type="match status" value="1"/>
</dbReference>
<dbReference type="InterPro" id="IPR026466">
    <property type="entry name" value="Fim_isopep_form_D2_dom"/>
</dbReference>
<evidence type="ECO:0000313" key="3">
    <source>
        <dbReference type="Proteomes" id="UP000027770"/>
    </source>
</evidence>
<dbReference type="Gene3D" id="2.60.40.740">
    <property type="match status" value="4"/>
</dbReference>
<sequence length="871" mass="89977">MPITPIFSKNANAAITFTGNALGLSKALNVQDMGTESAIGAYITNNTTSSVSTYPNGTTATYSLNSSSAVLNIPSGSTILYAELIWGGSCQVQSEDYTSSVNTTAISFTIPTTPPQAVNIDSSYTPTPVTRFQSNNSGSATFYIRRANVTSLVQSALSGTYTVSGIIGTTQALNNSDNSCGWTLAVCYEDSSLPSRYLALYSNIEAIAPNSTTDINISNFKTPSSGSTEGRILLSALRGSATDTGDQVLFGPNTSNLTPLSGPRNLEDNFFGSQINDNDGNLDTSGTFGNRNQDILTATNIDGGRQSQDITNVNITSKLTNNQTNAVLQFKATAREYFVNALGTQIDIDTPIFSNLSITTNKQIVSVGDTVEYTIAVKNSGTVDADSVILTDTLPTGLAYQSNTLIVGGISNSGDPTTGVSLGTINAGQTIEVKFTADVNAEPTGDTKYVNLTTIDYSFNVANDTITPGTIDTISKSDTSTNTIYPDSVVITPTITKSDNTSNTVPHIVAIGDTVTYTITISNPDATQPITNINLTDTLPSGLTFKTGSVSINGSPDASADPTTGISIATIAASSDATVSFVADVTAAPSGGALKYVNTVTAEYSFESPDSTTLTNSVTATNTIYPDSVVITPTITKSDNTSNTIPHIVAINDTVTYTITISNPDATEPITNINLTDTLPSGLTFKTGSVSINGSPDASADPTTGISIPTIAASSDATVSFVADVTAAPSGGATDYVNTVTAQYSFESPDSTTLTNSVTATNTIYPDSIVITPTITKSDNTSNTVPHVVAINDTVTYTITISNPDATEPITNINLTDTLPSGLTFKTGSVSINGSPDASADPTTGISIPTIAASSDATVSFVADVTAAPSG</sequence>
<feature type="domain" description="DUF11" evidence="1">
    <location>
        <begin position="649"/>
        <end position="761"/>
    </location>
</feature>
<gene>
    <name evidence="2" type="ORF">Z959_11665</name>
</gene>
<comment type="caution">
    <text evidence="2">The sequence shown here is derived from an EMBL/GenBank/DDBJ whole genome shotgun (WGS) entry which is preliminary data.</text>
</comment>